<dbReference type="InterPro" id="IPR007404">
    <property type="entry name" value="YdjM-like"/>
</dbReference>
<gene>
    <name evidence="2" type="ORF">COT92_00665</name>
</gene>
<dbReference type="EMBL" id="PFAK01000009">
    <property type="protein sequence ID" value="PIR96527.1"/>
    <property type="molecule type" value="Genomic_DNA"/>
</dbReference>
<sequence>MDILAHGLWTNAAFFKKYKTNKKNRYFAILFGILPDIVSFAPATIYLLIAGRNFSPELYASDFWFFRWAENSYNFTHSLIIFLITLIVITAVRKGKVYWPLFGWSVHILIDIFTHKDFYETPFLYPISDFKFSHGIQWAEPGFMIINYGALAAIYLAWFLVIRKKRVVL</sequence>
<keyword evidence="1" id="KW-0812">Transmembrane</keyword>
<dbReference type="Pfam" id="PF04307">
    <property type="entry name" value="YdjM"/>
    <property type="match status" value="1"/>
</dbReference>
<protein>
    <recommendedName>
        <fullName evidence="4">Phospholipase C/D domain-containing protein</fullName>
    </recommendedName>
</protein>
<dbReference type="Proteomes" id="UP000230922">
    <property type="component" value="Unassembled WGS sequence"/>
</dbReference>
<name>A0A2H0VBN1_9BACT</name>
<organism evidence="2 3">
    <name type="scientific">Candidatus Doudnabacteria bacterium CG10_big_fil_rev_8_21_14_0_10_42_18</name>
    <dbReference type="NCBI Taxonomy" id="1974552"/>
    <lineage>
        <taxon>Bacteria</taxon>
        <taxon>Candidatus Doudnaibacteriota</taxon>
    </lineage>
</organism>
<feature type="transmembrane region" description="Helical" evidence="1">
    <location>
        <begin position="97"/>
        <end position="115"/>
    </location>
</feature>
<evidence type="ECO:0000313" key="3">
    <source>
        <dbReference type="Proteomes" id="UP000230922"/>
    </source>
</evidence>
<comment type="caution">
    <text evidence="2">The sequence shown here is derived from an EMBL/GenBank/DDBJ whole genome shotgun (WGS) entry which is preliminary data.</text>
</comment>
<accession>A0A2H0VBN1</accession>
<evidence type="ECO:0008006" key="4">
    <source>
        <dbReference type="Google" id="ProtNLM"/>
    </source>
</evidence>
<feature type="transmembrane region" description="Helical" evidence="1">
    <location>
        <begin position="26"/>
        <end position="49"/>
    </location>
</feature>
<evidence type="ECO:0000313" key="2">
    <source>
        <dbReference type="EMBL" id="PIR96527.1"/>
    </source>
</evidence>
<feature type="transmembrane region" description="Helical" evidence="1">
    <location>
        <begin position="73"/>
        <end position="92"/>
    </location>
</feature>
<dbReference type="AlphaFoldDB" id="A0A2H0VBN1"/>
<keyword evidence="1" id="KW-1133">Transmembrane helix</keyword>
<feature type="transmembrane region" description="Helical" evidence="1">
    <location>
        <begin position="142"/>
        <end position="162"/>
    </location>
</feature>
<reference evidence="3" key="1">
    <citation type="submission" date="2017-09" db="EMBL/GenBank/DDBJ databases">
        <title>Depth-based differentiation of microbial function through sediment-hosted aquifers and enrichment of novel symbionts in the deep terrestrial subsurface.</title>
        <authorList>
            <person name="Probst A.J."/>
            <person name="Ladd B."/>
            <person name="Jarett J.K."/>
            <person name="Geller-Mcgrath D.E."/>
            <person name="Sieber C.M.K."/>
            <person name="Emerson J.B."/>
            <person name="Anantharaman K."/>
            <person name="Thomas B.C."/>
            <person name="Malmstrom R."/>
            <person name="Stieglmeier M."/>
            <person name="Klingl A."/>
            <person name="Woyke T."/>
            <person name="Ryan C.M."/>
            <person name="Banfield J.F."/>
        </authorList>
    </citation>
    <scope>NUCLEOTIDE SEQUENCE [LARGE SCALE GENOMIC DNA]</scope>
</reference>
<proteinExistence type="predicted"/>
<keyword evidence="1" id="KW-0472">Membrane</keyword>
<evidence type="ECO:0000256" key="1">
    <source>
        <dbReference type="SAM" id="Phobius"/>
    </source>
</evidence>